<dbReference type="HOGENOM" id="CLU_3001372_0_0_6"/>
<proteinExistence type="predicted"/>
<evidence type="ECO:0000313" key="2">
    <source>
        <dbReference type="Proteomes" id="UP000005723"/>
    </source>
</evidence>
<comment type="caution">
    <text evidence="1">The sequence shown here is derived from an EMBL/GenBank/DDBJ whole genome shotgun (WGS) entry which is preliminary data.</text>
</comment>
<dbReference type="EMBL" id="ADBY01000034">
    <property type="protein sequence ID" value="EFE96275.1"/>
    <property type="molecule type" value="Genomic_DNA"/>
</dbReference>
<feature type="non-terminal residue" evidence="1">
    <location>
        <position position="1"/>
    </location>
</feature>
<accession>D4E1K3</accession>
<sequence length="57" mass="6533">IFILPGRENIVSTGRSANTAYINTEAIFVDVVTYFHSIFSITTNAIYRYFFDVMIYG</sequence>
<reference evidence="1 2" key="1">
    <citation type="submission" date="2010-01" db="EMBL/GenBank/DDBJ databases">
        <authorList>
            <person name="Muzny D."/>
            <person name="Qin X."/>
            <person name="Deng J."/>
            <person name="Jiang H."/>
            <person name="Liu Y."/>
            <person name="Qu J."/>
            <person name="Song X.-Z."/>
            <person name="Zhang L."/>
            <person name="Thornton R."/>
            <person name="Coyle M."/>
            <person name="Francisco L."/>
            <person name="Jackson L."/>
            <person name="Javaid M."/>
            <person name="Korchina V."/>
            <person name="Kovar C."/>
            <person name="Mata R."/>
            <person name="Mathew T."/>
            <person name="Ngo R."/>
            <person name="Nguyen L."/>
            <person name="Nguyen N."/>
            <person name="Okwuonu G."/>
            <person name="Ongeri F."/>
            <person name="Pham C."/>
            <person name="Simmons D."/>
            <person name="Wilczek-Boney K."/>
            <person name="Hale W."/>
            <person name="Jakkamsetti A."/>
            <person name="Pham P."/>
            <person name="Ruth R."/>
            <person name="San Lucas F."/>
            <person name="Warren J."/>
            <person name="Zhang J."/>
            <person name="Zhao Z."/>
            <person name="Zhou C."/>
            <person name="Zhu D."/>
            <person name="Lee S."/>
            <person name="Bess C."/>
            <person name="Blankenburg K."/>
            <person name="Forbes L."/>
            <person name="Fu Q."/>
            <person name="Gubbala S."/>
            <person name="Hirani K."/>
            <person name="Jayaseelan J.C."/>
            <person name="Lara F."/>
            <person name="Munidasa M."/>
            <person name="Palculict T."/>
            <person name="Patil S."/>
            <person name="Pu L.-L."/>
            <person name="Saada N."/>
            <person name="Tang L."/>
            <person name="Weissenberger G."/>
            <person name="Zhu Y."/>
            <person name="Hemphill L."/>
            <person name="Shang Y."/>
            <person name="Youmans B."/>
            <person name="Ayvaz T."/>
            <person name="Ross M."/>
            <person name="Santibanez J."/>
            <person name="Aqrawi P."/>
            <person name="Gross S."/>
            <person name="Joshi V."/>
            <person name="Fowler G."/>
            <person name="Nazareth L."/>
            <person name="Reid J."/>
            <person name="Worley K."/>
            <person name="Petrosino J."/>
            <person name="Highlander S."/>
            <person name="Gibbs R."/>
        </authorList>
    </citation>
    <scope>NUCLEOTIDE SEQUENCE [LARGE SCALE GENOMIC DNA]</scope>
    <source>
        <strain evidence="1 2">DSM 4582</strain>
    </source>
</reference>
<dbReference type="AlphaFoldDB" id="D4E1K3"/>
<dbReference type="Proteomes" id="UP000005723">
    <property type="component" value="Unassembled WGS sequence"/>
</dbReference>
<keyword evidence="2" id="KW-1185">Reference proteome</keyword>
<evidence type="ECO:0000313" key="1">
    <source>
        <dbReference type="EMBL" id="EFE96275.1"/>
    </source>
</evidence>
<organism evidence="1 2">
    <name type="scientific">Serratia odorifera DSM 4582</name>
    <dbReference type="NCBI Taxonomy" id="667129"/>
    <lineage>
        <taxon>Bacteria</taxon>
        <taxon>Pseudomonadati</taxon>
        <taxon>Pseudomonadota</taxon>
        <taxon>Gammaproteobacteria</taxon>
        <taxon>Enterobacterales</taxon>
        <taxon>Yersiniaceae</taxon>
        <taxon>Serratia</taxon>
    </lineage>
</organism>
<protein>
    <submittedName>
        <fullName evidence="1">Uncharacterized protein</fullName>
    </submittedName>
</protein>
<name>D4E1K3_SEROD</name>
<gene>
    <name evidence="1" type="ORF">HMPREF0758_2053</name>
</gene>